<reference evidence="1 2" key="1">
    <citation type="submission" date="2016-03" db="EMBL/GenBank/DDBJ databases">
        <title>EvidentialGene: Evidence-directed Construction of Genes on Genomes.</title>
        <authorList>
            <person name="Gilbert D.G."/>
            <person name="Choi J.-H."/>
            <person name="Mockaitis K."/>
            <person name="Colbourne J."/>
            <person name="Pfrender M."/>
        </authorList>
    </citation>
    <scope>NUCLEOTIDE SEQUENCE [LARGE SCALE GENOMIC DNA]</scope>
    <source>
        <strain evidence="1 2">Xinb3</strain>
        <tissue evidence="1">Complete organism</tissue>
    </source>
</reference>
<comment type="caution">
    <text evidence="1">The sequence shown here is derived from an EMBL/GenBank/DDBJ whole genome shotgun (WGS) entry which is preliminary data.</text>
</comment>
<keyword evidence="2" id="KW-1185">Reference proteome</keyword>
<accession>A0A164LHY7</accession>
<evidence type="ECO:0000313" key="1">
    <source>
        <dbReference type="EMBL" id="KZS04128.1"/>
    </source>
</evidence>
<gene>
    <name evidence="1" type="ORF">APZ42_032972</name>
</gene>
<dbReference type="AlphaFoldDB" id="A0A164LHY7"/>
<name>A0A164LHY7_9CRUS</name>
<protein>
    <submittedName>
        <fullName evidence="1">Uncharacterized protein</fullName>
    </submittedName>
</protein>
<sequence>MANKAFRDIQLMVKFDGSNYPSGKYGILMVLKKQMLLSLVDESETKPE</sequence>
<dbReference type="EMBL" id="LRGB01003129">
    <property type="protein sequence ID" value="KZS04128.1"/>
    <property type="molecule type" value="Genomic_DNA"/>
</dbReference>
<proteinExistence type="predicted"/>
<evidence type="ECO:0000313" key="2">
    <source>
        <dbReference type="Proteomes" id="UP000076858"/>
    </source>
</evidence>
<dbReference type="Proteomes" id="UP000076858">
    <property type="component" value="Unassembled WGS sequence"/>
</dbReference>
<organism evidence="1 2">
    <name type="scientific">Daphnia magna</name>
    <dbReference type="NCBI Taxonomy" id="35525"/>
    <lineage>
        <taxon>Eukaryota</taxon>
        <taxon>Metazoa</taxon>
        <taxon>Ecdysozoa</taxon>
        <taxon>Arthropoda</taxon>
        <taxon>Crustacea</taxon>
        <taxon>Branchiopoda</taxon>
        <taxon>Diplostraca</taxon>
        <taxon>Cladocera</taxon>
        <taxon>Anomopoda</taxon>
        <taxon>Daphniidae</taxon>
        <taxon>Daphnia</taxon>
    </lineage>
</organism>